<reference evidence="2" key="1">
    <citation type="submission" date="2023-06" db="EMBL/GenBank/DDBJ databases">
        <title>Genome-scale phylogeny and comparative genomics of the fungal order Sordariales.</title>
        <authorList>
            <consortium name="Lawrence Berkeley National Laboratory"/>
            <person name="Hensen N."/>
            <person name="Bonometti L."/>
            <person name="Westerberg I."/>
            <person name="Brannstrom I.O."/>
            <person name="Guillou S."/>
            <person name="Cros-Aarteil S."/>
            <person name="Calhoun S."/>
            <person name="Haridas S."/>
            <person name="Kuo A."/>
            <person name="Mondo S."/>
            <person name="Pangilinan J."/>
            <person name="Riley R."/>
            <person name="Labutti K."/>
            <person name="Andreopoulos B."/>
            <person name="Lipzen A."/>
            <person name="Chen C."/>
            <person name="Yanf M."/>
            <person name="Daum C."/>
            <person name="Ng V."/>
            <person name="Clum A."/>
            <person name="Steindorff A."/>
            <person name="Ohm R."/>
            <person name="Martin F."/>
            <person name="Silar P."/>
            <person name="Natvig D."/>
            <person name="Lalanne C."/>
            <person name="Gautier V."/>
            <person name="Ament-Velasquez S.L."/>
            <person name="Kruys A."/>
            <person name="Hutchinson M.I."/>
            <person name="Powell A.J."/>
            <person name="Barry K."/>
            <person name="Miller A.N."/>
            <person name="Grigoriev I.V."/>
            <person name="Debuchy R."/>
            <person name="Gladieux P."/>
            <person name="Thoren M.H."/>
            <person name="Johannesson H."/>
        </authorList>
    </citation>
    <scope>NUCLEOTIDE SEQUENCE</scope>
    <source>
        <strain evidence="2">SMH4607-1</strain>
    </source>
</reference>
<evidence type="ECO:0000313" key="2">
    <source>
        <dbReference type="EMBL" id="KAK0729642.1"/>
    </source>
</evidence>
<protein>
    <submittedName>
        <fullName evidence="2">Uncharacterized protein</fullName>
    </submittedName>
</protein>
<feature type="compositionally biased region" description="Basic residues" evidence="1">
    <location>
        <begin position="90"/>
        <end position="102"/>
    </location>
</feature>
<dbReference type="AlphaFoldDB" id="A0AA40B8I9"/>
<keyword evidence="3" id="KW-1185">Reference proteome</keyword>
<feature type="compositionally biased region" description="Basic and acidic residues" evidence="1">
    <location>
        <begin position="103"/>
        <end position="119"/>
    </location>
</feature>
<gene>
    <name evidence="2" type="ORF">B0H67DRAFT_638237</name>
</gene>
<evidence type="ECO:0000256" key="1">
    <source>
        <dbReference type="SAM" id="MobiDB-lite"/>
    </source>
</evidence>
<proteinExistence type="predicted"/>
<feature type="compositionally biased region" description="Basic and acidic residues" evidence="1">
    <location>
        <begin position="35"/>
        <end position="44"/>
    </location>
</feature>
<feature type="compositionally biased region" description="Basic and acidic residues" evidence="1">
    <location>
        <begin position="11"/>
        <end position="27"/>
    </location>
</feature>
<name>A0AA40B8I9_9PEZI</name>
<organism evidence="2 3">
    <name type="scientific">Lasiosphaeris hirsuta</name>
    <dbReference type="NCBI Taxonomy" id="260670"/>
    <lineage>
        <taxon>Eukaryota</taxon>
        <taxon>Fungi</taxon>
        <taxon>Dikarya</taxon>
        <taxon>Ascomycota</taxon>
        <taxon>Pezizomycotina</taxon>
        <taxon>Sordariomycetes</taxon>
        <taxon>Sordariomycetidae</taxon>
        <taxon>Sordariales</taxon>
        <taxon>Lasiosphaeriaceae</taxon>
        <taxon>Lasiosphaeris</taxon>
    </lineage>
</organism>
<comment type="caution">
    <text evidence="2">The sequence shown here is derived from an EMBL/GenBank/DDBJ whole genome shotgun (WGS) entry which is preliminary data.</text>
</comment>
<sequence>MTEHRGRRRGGHYDHEEYYYEGHEPPKRNRSLSRKVLEKIEDKIYGPSDTSKAVVHHEHYRRPASPPRHSGDSDWESDYIRREYRSVSPVRHHSRHSHHRGRRDSDHRGSSERSRSRWDRSIAAAVDAAAIEAFRVRKEPGHWTGAKGERVATAAFSAALLGAATDNGKEHESNKKAALGSAIGGLVINRLVNGPRRELR</sequence>
<feature type="compositionally biased region" description="Basic residues" evidence="1">
    <location>
        <begin position="1"/>
        <end position="10"/>
    </location>
</feature>
<accession>A0AA40B8I9</accession>
<evidence type="ECO:0000313" key="3">
    <source>
        <dbReference type="Proteomes" id="UP001172102"/>
    </source>
</evidence>
<dbReference type="EMBL" id="JAUKUA010000001">
    <property type="protein sequence ID" value="KAK0729642.1"/>
    <property type="molecule type" value="Genomic_DNA"/>
</dbReference>
<dbReference type="Proteomes" id="UP001172102">
    <property type="component" value="Unassembled WGS sequence"/>
</dbReference>
<feature type="region of interest" description="Disordered" evidence="1">
    <location>
        <begin position="1"/>
        <end position="119"/>
    </location>
</feature>